<evidence type="ECO:0000313" key="11">
    <source>
        <dbReference type="Proteomes" id="UP000077875"/>
    </source>
</evidence>
<keyword evidence="2" id="KW-0813">Transport</keyword>
<dbReference type="GO" id="GO:0005886">
    <property type="term" value="C:plasma membrane"/>
    <property type="evidence" value="ECO:0007669"/>
    <property type="project" value="UniProtKB-SubCell"/>
</dbReference>
<comment type="similarity">
    <text evidence="8">Belongs to the anion channel-forming bestrophin (TC 1.A.46) family.</text>
</comment>
<feature type="transmembrane region" description="Helical" evidence="9">
    <location>
        <begin position="223"/>
        <end position="254"/>
    </location>
</feature>
<protein>
    <recommendedName>
        <fullName evidence="12">Bestrophin</fullName>
    </recommendedName>
</protein>
<evidence type="ECO:0000256" key="2">
    <source>
        <dbReference type="ARBA" id="ARBA00022448"/>
    </source>
</evidence>
<keyword evidence="3" id="KW-1003">Cell membrane</keyword>
<dbReference type="KEGG" id="haa:A5892_06145"/>
<name>A0A172YCX9_9GAMM</name>
<sequence>MIVRRNPGFLRLFLVVRGSILPKILPKVLIITLLALLVAELHKYFPDLFPDYTTAPFTLLGISLSLFLGFRNNASYDRWWEGRRQWGQMLIDSRNLSRQLATLLDFEVPEGRQRLRRIAHLNAAFVHAARNRMRGIDPWHLLDDHLSAADRTMLAGRGNLPAGILHLIGQELGGCFRRGEISDIALRDLNTSVNSLSLAYGSCERILNTPLPFAYMLLLHRTAYLYCLLLPWGLVAALGLATPVISAIIAYTFFGFDALSEELASPFGTEANDLPLNAMARNIEIELLEAVGEPLPPRLTPKNHVLL</sequence>
<feature type="transmembrane region" description="Helical" evidence="9">
    <location>
        <begin position="20"/>
        <end position="39"/>
    </location>
</feature>
<keyword evidence="6" id="KW-0406">Ion transport</keyword>
<proteinExistence type="inferred from homology"/>
<dbReference type="STRING" id="376489.A5892_06145"/>
<keyword evidence="11" id="KW-1185">Reference proteome</keyword>
<feature type="transmembrane region" description="Helical" evidence="9">
    <location>
        <begin position="51"/>
        <end position="70"/>
    </location>
</feature>
<dbReference type="PANTHER" id="PTHR33281">
    <property type="entry name" value="UPF0187 PROTEIN YNEE"/>
    <property type="match status" value="1"/>
</dbReference>
<evidence type="ECO:0000256" key="8">
    <source>
        <dbReference type="ARBA" id="ARBA00034708"/>
    </source>
</evidence>
<keyword evidence="7 9" id="KW-0472">Membrane</keyword>
<evidence type="ECO:0000256" key="6">
    <source>
        <dbReference type="ARBA" id="ARBA00023065"/>
    </source>
</evidence>
<reference evidence="10 11" key="1">
    <citation type="submission" date="2016-04" db="EMBL/GenBank/DDBJ databases">
        <title>Complete Genome Sequence of Halotalea alkalilenta IHB B 13600.</title>
        <authorList>
            <person name="Swarnkar M.K."/>
            <person name="Sharma A."/>
            <person name="Kaushal K."/>
            <person name="Soni R."/>
            <person name="Rana S."/>
            <person name="Singh A.K."/>
            <person name="Gulati A."/>
        </authorList>
    </citation>
    <scope>NUCLEOTIDE SEQUENCE [LARGE SCALE GENOMIC DNA]</scope>
    <source>
        <strain evidence="10 11">IHB B 13600</strain>
    </source>
</reference>
<organism evidence="10 11">
    <name type="scientific">Halotalea alkalilenta</name>
    <dbReference type="NCBI Taxonomy" id="376489"/>
    <lineage>
        <taxon>Bacteria</taxon>
        <taxon>Pseudomonadati</taxon>
        <taxon>Pseudomonadota</taxon>
        <taxon>Gammaproteobacteria</taxon>
        <taxon>Oceanospirillales</taxon>
        <taxon>Halomonadaceae</taxon>
        <taxon>Halotalea</taxon>
    </lineage>
</organism>
<dbReference type="PANTHER" id="PTHR33281:SF19">
    <property type="entry name" value="VOLTAGE-DEPENDENT ANION CHANNEL-FORMING PROTEIN YNEE"/>
    <property type="match status" value="1"/>
</dbReference>
<gene>
    <name evidence="10" type="ORF">A5892_06145</name>
</gene>
<comment type="subcellular location">
    <subcellularLocation>
        <location evidence="1">Cell membrane</location>
        <topology evidence="1">Multi-pass membrane protein</topology>
    </subcellularLocation>
</comment>
<dbReference type="EMBL" id="CP015243">
    <property type="protein sequence ID" value="ANF57098.1"/>
    <property type="molecule type" value="Genomic_DNA"/>
</dbReference>
<keyword evidence="4 9" id="KW-0812">Transmembrane</keyword>
<evidence type="ECO:0000256" key="1">
    <source>
        <dbReference type="ARBA" id="ARBA00004651"/>
    </source>
</evidence>
<evidence type="ECO:0000256" key="3">
    <source>
        <dbReference type="ARBA" id="ARBA00022475"/>
    </source>
</evidence>
<dbReference type="GO" id="GO:0005254">
    <property type="term" value="F:chloride channel activity"/>
    <property type="evidence" value="ECO:0007669"/>
    <property type="project" value="InterPro"/>
</dbReference>
<evidence type="ECO:0000313" key="10">
    <source>
        <dbReference type="EMBL" id="ANF57098.1"/>
    </source>
</evidence>
<dbReference type="InterPro" id="IPR044669">
    <property type="entry name" value="YneE/VCCN1/2-like"/>
</dbReference>
<evidence type="ECO:0008006" key="12">
    <source>
        <dbReference type="Google" id="ProtNLM"/>
    </source>
</evidence>
<evidence type="ECO:0000256" key="4">
    <source>
        <dbReference type="ARBA" id="ARBA00022692"/>
    </source>
</evidence>
<dbReference type="RefSeq" id="WP_064122056.1">
    <property type="nucleotide sequence ID" value="NZ_CP015243.1"/>
</dbReference>
<accession>A0A172YCX9</accession>
<dbReference type="Pfam" id="PF25539">
    <property type="entry name" value="Bestrophin_2"/>
    <property type="match status" value="1"/>
</dbReference>
<dbReference type="AlphaFoldDB" id="A0A172YCX9"/>
<dbReference type="Proteomes" id="UP000077875">
    <property type="component" value="Chromosome"/>
</dbReference>
<evidence type="ECO:0000256" key="7">
    <source>
        <dbReference type="ARBA" id="ARBA00023136"/>
    </source>
</evidence>
<evidence type="ECO:0000256" key="9">
    <source>
        <dbReference type="SAM" id="Phobius"/>
    </source>
</evidence>
<keyword evidence="5 9" id="KW-1133">Transmembrane helix</keyword>
<evidence type="ECO:0000256" key="5">
    <source>
        <dbReference type="ARBA" id="ARBA00022989"/>
    </source>
</evidence>